<dbReference type="Proteomes" id="UP000763557">
    <property type="component" value="Unassembled WGS sequence"/>
</dbReference>
<evidence type="ECO:0000313" key="2">
    <source>
        <dbReference type="Proteomes" id="UP000763557"/>
    </source>
</evidence>
<accession>A0ABX2F1H4</accession>
<keyword evidence="1" id="KW-0560">Oxidoreductase</keyword>
<dbReference type="PANTHER" id="PTHR31630">
    <property type="entry name" value="PHYTANOYL-COA DIOXYGENASE-RELATED-RELATED"/>
    <property type="match status" value="1"/>
</dbReference>
<dbReference type="Pfam" id="PF05721">
    <property type="entry name" value="PhyH"/>
    <property type="match status" value="1"/>
</dbReference>
<dbReference type="InterPro" id="IPR008775">
    <property type="entry name" value="Phytyl_CoA_dOase-like"/>
</dbReference>
<keyword evidence="1" id="KW-0223">Dioxygenase</keyword>
<dbReference type="PANTHER" id="PTHR31630:SF6">
    <property type="entry name" value="PHYTANOYL-COA DIOXYGENASE-RELATED"/>
    <property type="match status" value="1"/>
</dbReference>
<dbReference type="EMBL" id="JAAATY010000004">
    <property type="protein sequence ID" value="NRN64710.1"/>
    <property type="molecule type" value="Genomic_DNA"/>
</dbReference>
<dbReference type="SUPFAM" id="SSF51197">
    <property type="entry name" value="Clavaminate synthase-like"/>
    <property type="match status" value="1"/>
</dbReference>
<organism evidence="1 2">
    <name type="scientific">Kibdelosporangium persicum</name>
    <dbReference type="NCBI Taxonomy" id="2698649"/>
    <lineage>
        <taxon>Bacteria</taxon>
        <taxon>Bacillati</taxon>
        <taxon>Actinomycetota</taxon>
        <taxon>Actinomycetes</taxon>
        <taxon>Pseudonocardiales</taxon>
        <taxon>Pseudonocardiaceae</taxon>
        <taxon>Kibdelosporangium</taxon>
    </lineage>
</organism>
<sequence>MIDSDRYTHRASSALPYYSADGESYRAETALRDLEKTLPLRVLSESDFEFWQTYGYVVVKEAIPREHARRLHDFAWEFQGLDPDRPETWYPERHFASDLERDLYVYGLVEAYHHQLMWDSRQTQRVYDAFVDVWDCEELWVTLDRLNLNPPNVRNRDWSVIPRTDRGFDMDLHWDVDTTLGMPPQRVQGIIALNDTSPDRGGFQCNPELFRRFTEWKRTQPADRDPIRPDVDRSAYPVIKPQLEAGDLLIWNGLLAHGAAPNQSASGVRVAQYLAMMPALESHDELRQSRVDSWRHLRTPEWNATLIGDKDQHESQRYSAAKLSGLGERLLGLRSWHE</sequence>
<dbReference type="Gene3D" id="2.60.120.620">
    <property type="entry name" value="q2cbj1_9rhob like domain"/>
    <property type="match status" value="1"/>
</dbReference>
<keyword evidence="2" id="KW-1185">Reference proteome</keyword>
<proteinExistence type="predicted"/>
<dbReference type="RefSeq" id="WP_173127302.1">
    <property type="nucleotide sequence ID" value="NZ_CBCSGW010000015.1"/>
</dbReference>
<dbReference type="GO" id="GO:0051213">
    <property type="term" value="F:dioxygenase activity"/>
    <property type="evidence" value="ECO:0007669"/>
    <property type="project" value="UniProtKB-KW"/>
</dbReference>
<comment type="caution">
    <text evidence="1">The sequence shown here is derived from an EMBL/GenBank/DDBJ whole genome shotgun (WGS) entry which is preliminary data.</text>
</comment>
<protein>
    <submittedName>
        <fullName evidence="1">Phytanoyl-CoA dioxygenase PhyH</fullName>
    </submittedName>
</protein>
<gene>
    <name evidence="1" type="ORF">GC106_19160</name>
</gene>
<reference evidence="1 2" key="1">
    <citation type="submission" date="2020-01" db="EMBL/GenBank/DDBJ databases">
        <title>Kibdelosporangium persica a novel Actinomycetes from a hot desert in Iran.</title>
        <authorList>
            <person name="Safaei N."/>
            <person name="Zaburannyi N."/>
            <person name="Mueller R."/>
            <person name="Wink J."/>
        </authorList>
    </citation>
    <scope>NUCLEOTIDE SEQUENCE [LARGE SCALE GENOMIC DNA]</scope>
    <source>
        <strain evidence="1 2">4NS15</strain>
    </source>
</reference>
<evidence type="ECO:0000313" key="1">
    <source>
        <dbReference type="EMBL" id="NRN64710.1"/>
    </source>
</evidence>
<name>A0ABX2F1H4_9PSEU</name>